<feature type="compositionally biased region" description="Basic and acidic residues" evidence="1">
    <location>
        <begin position="645"/>
        <end position="660"/>
    </location>
</feature>
<name>A0ABR3ZX42_9LECA</name>
<feature type="compositionally biased region" description="Polar residues" evidence="1">
    <location>
        <begin position="150"/>
        <end position="166"/>
    </location>
</feature>
<evidence type="ECO:0000313" key="3">
    <source>
        <dbReference type="Proteomes" id="UP001590950"/>
    </source>
</evidence>
<dbReference type="EMBL" id="JBEFKJ010000042">
    <property type="protein sequence ID" value="KAL2037291.1"/>
    <property type="molecule type" value="Genomic_DNA"/>
</dbReference>
<sequence>MRVEIMATPEIINCSCNNCNSVLCISSNEWTEISSSYSTCVNLAYFSLPGLELVEPKRPGSKGSALEGCSVQLLRCTKCKTAMGIKCVDGPREKKANVNRSFLKLTKMTLKSIATSIIVKPNIKQRQRPASAASPMPSKAFKSLIETQSTPAATTMPSNTRLSTGSRPDPSSGESRDPFDVSSDSEEVEIIKPASDPKSEIESRSKTIDTKAQEESFNAVQEFESQRKDIDRILETLSNLQGDMNFIKGSISDLENKQPGTLVQPQIFAEEIDILTENVSKFSKGFSEVEGLKFDIKMMQQRVKRLEEDKLRNRVSVTATEHLQKPIRFSTPIPGVKASPQPTPRNRTGLFRENFLTSQDPHFRDTSRSDSEMPAGGHPLRNEFQFPNESDDMNGHYEPYEDSQPSDREAQIDTTRDDANGENYRIPRISTAEMPPPRAPYTPVDPRLSDTLQSIINNSLGSFPRAAVTADATQATNDPTFVTSDMSDSEQIVDVRPEPQYPSPPQHQIPAPQAQMVSDTNTRAHRRTSVPPSLTAPGSERLGKQGLLGDGTGISTENDRSKRRKTTALGETTSNSLSSPASVPSLEEFEARPSPSAIRNEKGFLMKKNGQIDGRSKRYPVDRKKRVHRPTGGPRDTEGYLLRSDGTRDARSVRFIDAAKRKQAGTETET</sequence>
<comment type="caution">
    <text evidence="2">The sequence shown here is derived from an EMBL/GenBank/DDBJ whole genome shotgun (WGS) entry which is preliminary data.</text>
</comment>
<dbReference type="Proteomes" id="UP001590950">
    <property type="component" value="Unassembled WGS sequence"/>
</dbReference>
<feature type="compositionally biased region" description="Basic and acidic residues" evidence="1">
    <location>
        <begin position="361"/>
        <end position="371"/>
    </location>
</feature>
<feature type="region of interest" description="Disordered" evidence="1">
    <location>
        <begin position="495"/>
        <end position="670"/>
    </location>
</feature>
<reference evidence="2 3" key="1">
    <citation type="submission" date="2024-09" db="EMBL/GenBank/DDBJ databases">
        <title>Rethinking Asexuality: The Enigmatic Case of Functional Sexual Genes in Lepraria (Stereocaulaceae).</title>
        <authorList>
            <person name="Doellman M."/>
            <person name="Sun Y."/>
            <person name="Barcenas-Pena A."/>
            <person name="Lumbsch H.T."/>
            <person name="Grewe F."/>
        </authorList>
    </citation>
    <scope>NUCLEOTIDE SEQUENCE [LARGE SCALE GENOMIC DNA]</scope>
    <source>
        <strain evidence="2 3">Mercado 3170</strain>
    </source>
</reference>
<protein>
    <submittedName>
        <fullName evidence="2">Uncharacterized protein</fullName>
    </submittedName>
</protein>
<evidence type="ECO:0000313" key="2">
    <source>
        <dbReference type="EMBL" id="KAL2037291.1"/>
    </source>
</evidence>
<organism evidence="2 3">
    <name type="scientific">Stereocaulon virgatum</name>
    <dbReference type="NCBI Taxonomy" id="373712"/>
    <lineage>
        <taxon>Eukaryota</taxon>
        <taxon>Fungi</taxon>
        <taxon>Dikarya</taxon>
        <taxon>Ascomycota</taxon>
        <taxon>Pezizomycotina</taxon>
        <taxon>Lecanoromycetes</taxon>
        <taxon>OSLEUM clade</taxon>
        <taxon>Lecanoromycetidae</taxon>
        <taxon>Lecanorales</taxon>
        <taxon>Lecanorineae</taxon>
        <taxon>Stereocaulaceae</taxon>
        <taxon>Stereocaulon</taxon>
    </lineage>
</organism>
<feature type="region of interest" description="Disordered" evidence="1">
    <location>
        <begin position="150"/>
        <end position="210"/>
    </location>
</feature>
<feature type="compositionally biased region" description="Basic and acidic residues" evidence="1">
    <location>
        <begin position="195"/>
        <end position="210"/>
    </location>
</feature>
<gene>
    <name evidence="2" type="ORF">N7G274_009980</name>
</gene>
<proteinExistence type="predicted"/>
<feature type="compositionally biased region" description="Low complexity" evidence="1">
    <location>
        <begin position="574"/>
        <end position="586"/>
    </location>
</feature>
<accession>A0ABR3ZX42</accession>
<keyword evidence="3" id="KW-1185">Reference proteome</keyword>
<evidence type="ECO:0000256" key="1">
    <source>
        <dbReference type="SAM" id="MobiDB-lite"/>
    </source>
</evidence>
<feature type="compositionally biased region" description="Basic and acidic residues" evidence="1">
    <location>
        <begin position="393"/>
        <end position="419"/>
    </location>
</feature>
<feature type="region of interest" description="Disordered" evidence="1">
    <location>
        <begin position="360"/>
        <end position="447"/>
    </location>
</feature>